<dbReference type="EMBL" id="KZ851991">
    <property type="protein sequence ID" value="RDH13996.1"/>
    <property type="molecule type" value="Genomic_DNA"/>
</dbReference>
<organism evidence="1 2">
    <name type="scientific">Aspergillus niger ATCC 13496</name>
    <dbReference type="NCBI Taxonomy" id="1353008"/>
    <lineage>
        <taxon>Eukaryota</taxon>
        <taxon>Fungi</taxon>
        <taxon>Dikarya</taxon>
        <taxon>Ascomycota</taxon>
        <taxon>Pezizomycotina</taxon>
        <taxon>Eurotiomycetes</taxon>
        <taxon>Eurotiomycetidae</taxon>
        <taxon>Eurotiales</taxon>
        <taxon>Aspergillaceae</taxon>
        <taxon>Aspergillus</taxon>
        <taxon>Aspergillus subgen. Circumdati</taxon>
    </lineage>
</organism>
<reference evidence="1 2" key="1">
    <citation type="submission" date="2018-07" db="EMBL/GenBank/DDBJ databases">
        <title>Section-level genome sequencing of Aspergillus section Nigri to investigate inter- and intra-species variation.</title>
        <authorList>
            <consortium name="DOE Joint Genome Institute"/>
            <person name="Vesth T.C."/>
            <person name="Nybo J.L."/>
            <person name="Theobald S."/>
            <person name="Frisvad J.C."/>
            <person name="Larsen T.O."/>
            <person name="Nielsen K.F."/>
            <person name="Hoof J.B."/>
            <person name="Brandl J."/>
            <person name="Salamov A."/>
            <person name="Riley R."/>
            <person name="Gladden J.M."/>
            <person name="Phatale P."/>
            <person name="Nielsen M.T."/>
            <person name="Lyhne E.K."/>
            <person name="Kogle M.E."/>
            <person name="Strasser K."/>
            <person name="McDonnell E."/>
            <person name="Barry K."/>
            <person name="Clum A."/>
            <person name="Chen C."/>
            <person name="Nolan M."/>
            <person name="Sandor L."/>
            <person name="Kuo A."/>
            <person name="Lipzen A."/>
            <person name="Hainaut M."/>
            <person name="Drula E."/>
            <person name="Tsang A."/>
            <person name="Magnuson J.K."/>
            <person name="Henrissat B."/>
            <person name="Wiebenga A."/>
            <person name="Simmons B.A."/>
            <person name="Makela M.R."/>
            <person name="De vries R.P."/>
            <person name="Grigoriev I.V."/>
            <person name="Mortensen U.H."/>
            <person name="Baker S.E."/>
            <person name="Andersen M.R."/>
        </authorList>
    </citation>
    <scope>NUCLEOTIDE SEQUENCE [LARGE SCALE GENOMIC DNA]</scope>
    <source>
        <strain evidence="1 2">ATCC 13496</strain>
    </source>
</reference>
<dbReference type="AlphaFoldDB" id="A0A370BEV8"/>
<proteinExistence type="predicted"/>
<dbReference type="VEuPathDB" id="FungiDB:M747DRAFT_319917"/>
<dbReference type="Proteomes" id="UP000253845">
    <property type="component" value="Unassembled WGS sequence"/>
</dbReference>
<name>A0A370BEV8_ASPNG</name>
<evidence type="ECO:0000313" key="1">
    <source>
        <dbReference type="EMBL" id="RDH13996.1"/>
    </source>
</evidence>
<protein>
    <submittedName>
        <fullName evidence="1">Uncharacterized protein</fullName>
    </submittedName>
</protein>
<gene>
    <name evidence="1" type="ORF">M747DRAFT_319917</name>
</gene>
<accession>A0A370BEV8</accession>
<sequence length="61" mass="6943">MDGISLGFYGEILLSIYCPIQRRRGQERLRLIETRRALSNDSTVIGIDDDINNDIISTTMI</sequence>
<evidence type="ECO:0000313" key="2">
    <source>
        <dbReference type="Proteomes" id="UP000253845"/>
    </source>
</evidence>